<evidence type="ECO:0000256" key="5">
    <source>
        <dbReference type="ARBA" id="ARBA00022650"/>
    </source>
</evidence>
<dbReference type="Pfam" id="PF14748">
    <property type="entry name" value="P5CR_dimer"/>
    <property type="match status" value="1"/>
</dbReference>
<evidence type="ECO:0000256" key="6">
    <source>
        <dbReference type="ARBA" id="ARBA00022857"/>
    </source>
</evidence>
<dbReference type="GO" id="GO:0004735">
    <property type="term" value="F:pyrroline-5-carboxylate reductase activity"/>
    <property type="evidence" value="ECO:0007669"/>
    <property type="project" value="UniProtKB-UniRule"/>
</dbReference>
<evidence type="ECO:0000256" key="7">
    <source>
        <dbReference type="ARBA" id="ARBA00023002"/>
    </source>
</evidence>
<dbReference type="InterPro" id="IPR008927">
    <property type="entry name" value="6-PGluconate_DH-like_C_sf"/>
</dbReference>
<name>D6GRB4_FILAD</name>
<feature type="domain" description="Pyrroline-5-carboxylate reductase dimerisation" evidence="14">
    <location>
        <begin position="161"/>
        <end position="265"/>
    </location>
</feature>
<dbReference type="Proteomes" id="UP000007468">
    <property type="component" value="Chromosome"/>
</dbReference>
<evidence type="ECO:0000256" key="8">
    <source>
        <dbReference type="ARBA" id="ARBA00058118"/>
    </source>
</evidence>
<feature type="binding site" evidence="11">
    <location>
        <position position="56"/>
    </location>
    <ligand>
        <name>NADPH</name>
        <dbReference type="ChEBI" id="CHEBI:57783"/>
    </ligand>
</feature>
<dbReference type="eggNOG" id="COG0345">
    <property type="taxonomic scope" value="Bacteria"/>
</dbReference>
<feature type="binding site" evidence="11">
    <location>
        <begin position="69"/>
        <end position="72"/>
    </location>
    <ligand>
        <name>NADP(+)</name>
        <dbReference type="ChEBI" id="CHEBI:58349"/>
    </ligand>
</feature>
<dbReference type="Gene3D" id="3.40.50.720">
    <property type="entry name" value="NAD(P)-binding Rossmann-like Domain"/>
    <property type="match status" value="1"/>
</dbReference>
<dbReference type="InterPro" id="IPR053790">
    <property type="entry name" value="P5CR-like_CS"/>
</dbReference>
<dbReference type="Gene3D" id="1.10.3730.10">
    <property type="entry name" value="ProC C-terminal domain-like"/>
    <property type="match status" value="1"/>
</dbReference>
<dbReference type="SUPFAM" id="SSF51735">
    <property type="entry name" value="NAD(P)-binding Rossmann-fold domains"/>
    <property type="match status" value="1"/>
</dbReference>
<evidence type="ECO:0000313" key="15">
    <source>
        <dbReference type="EMBL" id="EFE28205.1"/>
    </source>
</evidence>
<keyword evidence="6 9" id="KW-0521">NADP</keyword>
<keyword evidence="3 9" id="KW-0963">Cytoplasm</keyword>
<evidence type="ECO:0000256" key="12">
    <source>
        <dbReference type="RuleBase" id="RU003903"/>
    </source>
</evidence>
<dbReference type="AlphaFoldDB" id="D6GRB4"/>
<evidence type="ECO:0000259" key="13">
    <source>
        <dbReference type="Pfam" id="PF03807"/>
    </source>
</evidence>
<evidence type="ECO:0000256" key="3">
    <source>
        <dbReference type="ARBA" id="ARBA00022490"/>
    </source>
</evidence>
<keyword evidence="4 9" id="KW-0028">Amino-acid biosynthesis</keyword>
<dbReference type="InterPro" id="IPR029036">
    <property type="entry name" value="P5CR_dimer"/>
</dbReference>
<dbReference type="UniPathway" id="UPA00098">
    <property type="reaction ID" value="UER00361"/>
</dbReference>
<dbReference type="GO" id="GO:0055129">
    <property type="term" value="P:L-proline biosynthetic process"/>
    <property type="evidence" value="ECO:0007669"/>
    <property type="project" value="UniProtKB-UniRule"/>
</dbReference>
<keyword evidence="7 9" id="KW-0560">Oxidoreductase</keyword>
<evidence type="ECO:0000259" key="14">
    <source>
        <dbReference type="Pfam" id="PF14748"/>
    </source>
</evidence>
<dbReference type="STRING" id="546269.HMPREF0389_00119"/>
<dbReference type="GO" id="GO:0005737">
    <property type="term" value="C:cytoplasm"/>
    <property type="evidence" value="ECO:0007669"/>
    <property type="project" value="UniProtKB-SubCell"/>
</dbReference>
<dbReference type="KEGG" id="faa:HMPREF0389_00119"/>
<proteinExistence type="inferred from homology"/>
<comment type="catalytic activity">
    <reaction evidence="9 12">
        <text>L-proline + NADP(+) = (S)-1-pyrroline-5-carboxylate + NADPH + 2 H(+)</text>
        <dbReference type="Rhea" id="RHEA:14109"/>
        <dbReference type="ChEBI" id="CHEBI:15378"/>
        <dbReference type="ChEBI" id="CHEBI:17388"/>
        <dbReference type="ChEBI" id="CHEBI:57783"/>
        <dbReference type="ChEBI" id="CHEBI:58349"/>
        <dbReference type="ChEBI" id="CHEBI:60039"/>
        <dbReference type="EC" id="1.5.1.2"/>
    </reaction>
</comment>
<comment type="function">
    <text evidence="8 9">Catalyzes the reduction of 1-pyrroline-5-carboxylate (PCA) to L-proline.</text>
</comment>
<dbReference type="PANTHER" id="PTHR11645:SF0">
    <property type="entry name" value="PYRROLINE-5-CARBOXYLATE REDUCTASE 3"/>
    <property type="match status" value="1"/>
</dbReference>
<comment type="catalytic activity">
    <reaction evidence="9">
        <text>L-proline + NAD(+) = (S)-1-pyrroline-5-carboxylate + NADH + 2 H(+)</text>
        <dbReference type="Rhea" id="RHEA:14105"/>
        <dbReference type="ChEBI" id="CHEBI:15378"/>
        <dbReference type="ChEBI" id="CHEBI:17388"/>
        <dbReference type="ChEBI" id="CHEBI:57540"/>
        <dbReference type="ChEBI" id="CHEBI:57945"/>
        <dbReference type="ChEBI" id="CHEBI:60039"/>
        <dbReference type="EC" id="1.5.1.2"/>
    </reaction>
</comment>
<evidence type="ECO:0000256" key="10">
    <source>
        <dbReference type="NCBIfam" id="TIGR00112"/>
    </source>
</evidence>
<reference evidence="16" key="1">
    <citation type="submission" date="2010-12" db="EMBL/GenBank/DDBJ databases">
        <title>The genome sequence of Filifactor alocis strain ATCC 35896.</title>
        <authorList>
            <consortium name="The Broad Institute Genome Sequencing Platform"/>
            <person name="Ward D."/>
            <person name="Earl A."/>
            <person name="Feldgarden M."/>
            <person name="Young S.K."/>
            <person name="Gargeya S."/>
            <person name="Zeng Q."/>
            <person name="Alvarado L."/>
            <person name="Berlin A."/>
            <person name="Bochicchio J."/>
            <person name="Chapman S.B."/>
            <person name="Chen Z."/>
            <person name="Freedman E."/>
            <person name="Gellesch M."/>
            <person name="Goldberg J."/>
            <person name="Griggs A."/>
            <person name="Gujja S."/>
            <person name="Heilman E."/>
            <person name="Heiman D."/>
            <person name="Howarth C."/>
            <person name="Mehta T."/>
            <person name="Neiman D."/>
            <person name="Pearson M."/>
            <person name="Roberts A."/>
            <person name="Saif S."/>
            <person name="Shea T."/>
            <person name="Shenoy N."/>
            <person name="Sisk P."/>
            <person name="Stolte C."/>
            <person name="Sykes S."/>
            <person name="White J."/>
            <person name="Yandava C."/>
            <person name="Izard J."/>
            <person name="Blanton J.M."/>
            <person name="Baranova O.V."/>
            <person name="Tanner A.C."/>
            <person name="Dewhirst F.E."/>
            <person name="Haas B."/>
            <person name="Nusbaum C."/>
            <person name="Birren B."/>
        </authorList>
    </citation>
    <scope>NUCLEOTIDE SEQUENCE [LARGE SCALE GENOMIC DNA]</scope>
    <source>
        <strain evidence="16">ATCC 35896 / D40 B5</strain>
    </source>
</reference>
<dbReference type="Pfam" id="PF03807">
    <property type="entry name" value="F420_oxidored"/>
    <property type="match status" value="1"/>
</dbReference>
<evidence type="ECO:0000256" key="4">
    <source>
        <dbReference type="ARBA" id="ARBA00022605"/>
    </source>
</evidence>
<evidence type="ECO:0000256" key="1">
    <source>
        <dbReference type="ARBA" id="ARBA00004496"/>
    </source>
</evidence>
<dbReference type="EC" id="1.5.1.2" evidence="9 10"/>
<dbReference type="InterPro" id="IPR028939">
    <property type="entry name" value="P5C_Rdtase_cat_N"/>
</dbReference>
<feature type="domain" description="Pyrroline-5-carboxylate reductase catalytic N-terminal" evidence="13">
    <location>
        <begin position="3"/>
        <end position="97"/>
    </location>
</feature>
<dbReference type="EMBL" id="CP002390">
    <property type="protein sequence ID" value="EFE28205.1"/>
    <property type="molecule type" value="Genomic_DNA"/>
</dbReference>
<dbReference type="PROSITE" id="PS00521">
    <property type="entry name" value="P5CR"/>
    <property type="match status" value="1"/>
</dbReference>
<dbReference type="PIRSF" id="PIRSF000193">
    <property type="entry name" value="Pyrrol-5-carb_rd"/>
    <property type="match status" value="1"/>
</dbReference>
<dbReference type="InterPro" id="IPR000304">
    <property type="entry name" value="Pyrroline-COOH_reductase"/>
</dbReference>
<evidence type="ECO:0000256" key="9">
    <source>
        <dbReference type="HAMAP-Rule" id="MF_01925"/>
    </source>
</evidence>
<comment type="pathway">
    <text evidence="9 12">Amino-acid biosynthesis; L-proline biosynthesis; L-proline from L-glutamate 5-semialdehyde: step 1/1.</text>
</comment>
<evidence type="ECO:0000256" key="2">
    <source>
        <dbReference type="ARBA" id="ARBA00005525"/>
    </source>
</evidence>
<comment type="similarity">
    <text evidence="2 9 12">Belongs to the pyrroline-5-carboxylate reductase family.</text>
</comment>
<keyword evidence="16" id="KW-1185">Reference proteome</keyword>
<dbReference type="FunFam" id="1.10.3730.10:FF:000001">
    <property type="entry name" value="Pyrroline-5-carboxylate reductase"/>
    <property type="match status" value="1"/>
</dbReference>
<gene>
    <name evidence="9 15" type="primary">proC</name>
    <name evidence="15" type="ordered locus">HMPREF0389_00119</name>
</gene>
<feature type="binding site" evidence="11">
    <location>
        <begin position="7"/>
        <end position="12"/>
    </location>
    <ligand>
        <name>NADP(+)</name>
        <dbReference type="ChEBI" id="CHEBI:58349"/>
    </ligand>
</feature>
<dbReference type="FunFam" id="3.40.50.720:FF:000190">
    <property type="entry name" value="Pyrroline-5-carboxylate reductase"/>
    <property type="match status" value="1"/>
</dbReference>
<dbReference type="PANTHER" id="PTHR11645">
    <property type="entry name" value="PYRROLINE-5-CARBOXYLATE REDUCTASE"/>
    <property type="match status" value="1"/>
</dbReference>
<dbReference type="PATRIC" id="fig|546269.5.peg.542"/>
<sequence length="265" mass="28819">MMKIGFIGFGNMAKAMLSGMISNGVCHKENVMVSGLHKETLEIAKNEFGVSVTFQNKEVVEHSDVIFLAVKPQYYGEVISEIQSYINGNQILISLAPGKTIAWLEELFKKDVKLIRTMPNTPALVGEGMTGVCKNDYLQDKDFQKVLPLFKSFGKVEIVPEALMDVVVGISGSAPAYVFMMIEAMADAAVMAGMKRDVSYRFASQAVLGSAKMVLDTKTHPGELKDMVCSPGGTTIKAVASLEKNGFRNALIEGVTSCIKKSKEM</sequence>
<organism evidence="15 16">
    <name type="scientific">Filifactor alocis (strain ATCC 35896 / CCUG 47790 / D40 B5)</name>
    <name type="common">Fusobacterium alocis</name>
    <dbReference type="NCBI Taxonomy" id="546269"/>
    <lineage>
        <taxon>Bacteria</taxon>
        <taxon>Bacillati</taxon>
        <taxon>Bacillota</taxon>
        <taxon>Clostridia</taxon>
        <taxon>Peptostreptococcales</taxon>
        <taxon>Filifactoraceae</taxon>
        <taxon>Filifactor</taxon>
    </lineage>
</organism>
<dbReference type="NCBIfam" id="TIGR00112">
    <property type="entry name" value="proC"/>
    <property type="match status" value="1"/>
</dbReference>
<evidence type="ECO:0000256" key="11">
    <source>
        <dbReference type="PIRSR" id="PIRSR000193-1"/>
    </source>
</evidence>
<dbReference type="HAMAP" id="MF_01925">
    <property type="entry name" value="P5C_reductase"/>
    <property type="match status" value="1"/>
</dbReference>
<keyword evidence="5 9" id="KW-0641">Proline biosynthesis</keyword>
<dbReference type="InterPro" id="IPR036291">
    <property type="entry name" value="NAD(P)-bd_dom_sf"/>
</dbReference>
<protein>
    <recommendedName>
        <fullName evidence="9 10">Pyrroline-5-carboxylate reductase</fullName>
        <shortName evidence="9">P5C reductase</shortName>
        <shortName evidence="9">P5CR</shortName>
        <ecNumber evidence="9 10">1.5.1.2</ecNumber>
    </recommendedName>
    <alternativeName>
        <fullName evidence="9">PCA reductase</fullName>
    </alternativeName>
</protein>
<dbReference type="RefSeq" id="WP_014262173.1">
    <property type="nucleotide sequence ID" value="NC_016630.1"/>
</dbReference>
<dbReference type="SUPFAM" id="SSF48179">
    <property type="entry name" value="6-phosphogluconate dehydrogenase C-terminal domain-like"/>
    <property type="match status" value="1"/>
</dbReference>
<evidence type="ECO:0000313" key="16">
    <source>
        <dbReference type="Proteomes" id="UP000007468"/>
    </source>
</evidence>
<comment type="subcellular location">
    <subcellularLocation>
        <location evidence="1 9">Cytoplasm</location>
    </subcellularLocation>
</comment>
<accession>D6GRB4</accession>